<proteinExistence type="inferred from homology"/>
<feature type="binding site" evidence="5">
    <location>
        <position position="37"/>
    </location>
    <ligand>
        <name>AMP</name>
        <dbReference type="ChEBI" id="CHEBI:456215"/>
    </ligand>
</feature>
<comment type="domain">
    <text evidence="5">Consists of three domains, a large central CORE domain and two small peripheral domains, NMPbind and LID, which undergo movements during catalysis. The LID domain closes over the site of phosphoryl transfer upon ATP binding. Assembling and dissambling the active center during each catalytic cycle provides an effective means to prevent ATP hydrolysis.</text>
</comment>
<dbReference type="OrthoDB" id="9805030at2"/>
<evidence type="ECO:0000313" key="9">
    <source>
        <dbReference type="Proteomes" id="UP000297031"/>
    </source>
</evidence>
<comment type="function">
    <text evidence="5">Catalyzes the reversible transfer of the terminal phosphate group between ATP and AMP. Plays an important role in cellular energy homeostasis and in adenine nucleotide metabolism.</text>
</comment>
<dbReference type="InterPro" id="IPR033690">
    <property type="entry name" value="Adenylat_kinase_CS"/>
</dbReference>
<keyword evidence="5" id="KW-0963">Cytoplasm</keyword>
<feature type="region of interest" description="NMP" evidence="5">
    <location>
        <begin position="31"/>
        <end position="60"/>
    </location>
</feature>
<feature type="binding site" evidence="5">
    <location>
        <begin position="58"/>
        <end position="60"/>
    </location>
    <ligand>
        <name>AMP</name>
        <dbReference type="ChEBI" id="CHEBI:456215"/>
    </ligand>
</feature>
<dbReference type="PANTHER" id="PTHR23359">
    <property type="entry name" value="NUCLEOTIDE KINASE"/>
    <property type="match status" value="1"/>
</dbReference>
<dbReference type="HAMAP" id="MF_00235">
    <property type="entry name" value="Adenylate_kinase_Adk"/>
    <property type="match status" value="1"/>
</dbReference>
<dbReference type="GO" id="GO:0005737">
    <property type="term" value="C:cytoplasm"/>
    <property type="evidence" value="ECO:0007669"/>
    <property type="project" value="UniProtKB-SubCell"/>
</dbReference>
<evidence type="ECO:0000256" key="2">
    <source>
        <dbReference type="ARBA" id="ARBA00022727"/>
    </source>
</evidence>
<dbReference type="KEGG" id="mgod:E7746_07575"/>
<dbReference type="GO" id="GO:0004017">
    <property type="term" value="F:AMP kinase activity"/>
    <property type="evidence" value="ECO:0007669"/>
    <property type="project" value="UniProtKB-UniRule"/>
</dbReference>
<dbReference type="NCBIfam" id="NF011105">
    <property type="entry name" value="PRK14532.1"/>
    <property type="match status" value="1"/>
</dbReference>
<comment type="subunit">
    <text evidence="5 7">Monomer.</text>
</comment>
<dbReference type="GO" id="GO:0005524">
    <property type="term" value="F:ATP binding"/>
    <property type="evidence" value="ECO:0007669"/>
    <property type="project" value="UniProtKB-UniRule"/>
</dbReference>
<comment type="subcellular location">
    <subcellularLocation>
        <location evidence="5 7">Cytoplasm</location>
    </subcellularLocation>
</comment>
<feature type="binding site" evidence="5">
    <location>
        <position position="32"/>
    </location>
    <ligand>
        <name>AMP</name>
        <dbReference type="ChEBI" id="CHEBI:456215"/>
    </ligand>
</feature>
<evidence type="ECO:0000256" key="6">
    <source>
        <dbReference type="RuleBase" id="RU003330"/>
    </source>
</evidence>
<name>A0A4V1D1M8_9BACT</name>
<dbReference type="SUPFAM" id="SSF52540">
    <property type="entry name" value="P-loop containing nucleoside triphosphate hydrolases"/>
    <property type="match status" value="1"/>
</dbReference>
<dbReference type="NCBIfam" id="NF001381">
    <property type="entry name" value="PRK00279.1-3"/>
    <property type="match status" value="1"/>
</dbReference>
<dbReference type="GO" id="GO:0044209">
    <property type="term" value="P:AMP salvage"/>
    <property type="evidence" value="ECO:0007669"/>
    <property type="project" value="UniProtKB-UniRule"/>
</dbReference>
<dbReference type="CDD" id="cd01428">
    <property type="entry name" value="ADK"/>
    <property type="match status" value="1"/>
</dbReference>
<keyword evidence="4 5" id="KW-0418">Kinase</keyword>
<feature type="binding site" evidence="5">
    <location>
        <begin position="87"/>
        <end position="90"/>
    </location>
    <ligand>
        <name>AMP</name>
        <dbReference type="ChEBI" id="CHEBI:456215"/>
    </ligand>
</feature>
<dbReference type="InterPro" id="IPR027417">
    <property type="entry name" value="P-loop_NTPase"/>
</dbReference>
<dbReference type="NCBIfam" id="NF011104">
    <property type="entry name" value="PRK14531.1"/>
    <property type="match status" value="1"/>
</dbReference>
<comment type="similarity">
    <text evidence="5 6">Belongs to the adenylate kinase family.</text>
</comment>
<comment type="caution">
    <text evidence="5">Lacks conserved residue(s) required for the propagation of feature annotation.</text>
</comment>
<comment type="pathway">
    <text evidence="5">Purine metabolism; AMP biosynthesis via salvage pathway; AMP from ADP: step 1/1.</text>
</comment>
<feature type="binding site" evidence="5">
    <location>
        <position position="146"/>
    </location>
    <ligand>
        <name>AMP</name>
        <dbReference type="ChEBI" id="CHEBI:456215"/>
    </ligand>
</feature>
<dbReference type="Proteomes" id="UP000297031">
    <property type="component" value="Chromosome"/>
</dbReference>
<feature type="binding site" evidence="5">
    <location>
        <position position="94"/>
    </location>
    <ligand>
        <name>AMP</name>
        <dbReference type="ChEBI" id="CHEBI:456215"/>
    </ligand>
</feature>
<keyword evidence="5 7" id="KW-0067">ATP-binding</keyword>
<evidence type="ECO:0000256" key="7">
    <source>
        <dbReference type="RuleBase" id="RU003331"/>
    </source>
</evidence>
<keyword evidence="3 5" id="KW-0547">Nucleotide-binding</keyword>
<dbReference type="RefSeq" id="WP_123396872.1">
    <property type="nucleotide sequence ID" value="NZ_CANQMU010000024.1"/>
</dbReference>
<evidence type="ECO:0000313" key="8">
    <source>
        <dbReference type="EMBL" id="QCD35757.1"/>
    </source>
</evidence>
<feature type="binding site" evidence="5">
    <location>
        <position position="174"/>
    </location>
    <ligand>
        <name>ATP</name>
        <dbReference type="ChEBI" id="CHEBI:30616"/>
    </ligand>
</feature>
<dbReference type="UniPathway" id="UPA00588">
    <property type="reaction ID" value="UER00649"/>
</dbReference>
<dbReference type="PROSITE" id="PS00113">
    <property type="entry name" value="ADENYLATE_KINASE"/>
    <property type="match status" value="1"/>
</dbReference>
<evidence type="ECO:0000256" key="3">
    <source>
        <dbReference type="ARBA" id="ARBA00022741"/>
    </source>
</evidence>
<dbReference type="Pfam" id="PF00406">
    <property type="entry name" value="ADK"/>
    <property type="match status" value="1"/>
</dbReference>
<protein>
    <recommendedName>
        <fullName evidence="5 7">Adenylate kinase</fullName>
        <shortName evidence="5">AK</shortName>
        <ecNumber evidence="5 7">2.7.4.3</ecNumber>
    </recommendedName>
    <alternativeName>
        <fullName evidence="5">ATP-AMP transphosphorylase</fullName>
    </alternativeName>
    <alternativeName>
        <fullName evidence="5">ATP:AMP phosphotransferase</fullName>
    </alternativeName>
    <alternativeName>
        <fullName evidence="5">Adenylate monophosphate kinase</fullName>
    </alternativeName>
</protein>
<feature type="binding site" evidence="5">
    <location>
        <position position="129"/>
    </location>
    <ligand>
        <name>ATP</name>
        <dbReference type="ChEBI" id="CHEBI:30616"/>
    </ligand>
</feature>
<feature type="binding site" evidence="5">
    <location>
        <position position="135"/>
    </location>
    <ligand>
        <name>AMP</name>
        <dbReference type="ChEBI" id="CHEBI:456215"/>
    </ligand>
</feature>
<dbReference type="NCBIfam" id="NF011100">
    <property type="entry name" value="PRK14527.1"/>
    <property type="match status" value="1"/>
</dbReference>
<gene>
    <name evidence="5" type="primary">adk</name>
    <name evidence="8" type="ORF">E7746_07575</name>
</gene>
<organism evidence="8 9">
    <name type="scientific">Muribaculum gordoncarteri</name>
    <dbReference type="NCBI Taxonomy" id="2530390"/>
    <lineage>
        <taxon>Bacteria</taxon>
        <taxon>Pseudomonadati</taxon>
        <taxon>Bacteroidota</taxon>
        <taxon>Bacteroidia</taxon>
        <taxon>Bacteroidales</taxon>
        <taxon>Muribaculaceae</taxon>
        <taxon>Muribaculum</taxon>
    </lineage>
</organism>
<evidence type="ECO:0000256" key="1">
    <source>
        <dbReference type="ARBA" id="ARBA00022679"/>
    </source>
</evidence>
<evidence type="ECO:0000256" key="4">
    <source>
        <dbReference type="ARBA" id="ARBA00022777"/>
    </source>
</evidence>
<evidence type="ECO:0000256" key="5">
    <source>
        <dbReference type="HAMAP-Rule" id="MF_00235"/>
    </source>
</evidence>
<keyword evidence="9" id="KW-1185">Reference proteome</keyword>
<dbReference type="EMBL" id="CP039393">
    <property type="protein sequence ID" value="QCD35757.1"/>
    <property type="molecule type" value="Genomic_DNA"/>
</dbReference>
<dbReference type="PRINTS" id="PR00094">
    <property type="entry name" value="ADENYLTKNASE"/>
</dbReference>
<dbReference type="AlphaFoldDB" id="A0A4V1D1M8"/>
<accession>A0A4V1D1M8</accession>
<dbReference type="Gene3D" id="3.40.50.300">
    <property type="entry name" value="P-loop containing nucleotide triphosphate hydrolases"/>
    <property type="match status" value="1"/>
</dbReference>
<dbReference type="EC" id="2.7.4.3" evidence="5 7"/>
<sequence>MFNVVIFGAPGSGKGTQSERLIDEYGLFHISTGEVLRDHIARGTELGKIADSYISQGKLIPDELMVDILANVLDNNPEAENGVIFDGFPRTIPQAKALKKMLADRNSKVHAVVGLEVDDNELVDRLLKRGKESGRSDDNLETINKRLEVYHNQTSPLRDYYKQEGKYHAIHGSGSIDDIFESIKCSIAKATKE</sequence>
<feature type="binding site" evidence="5">
    <location>
        <begin position="11"/>
        <end position="16"/>
    </location>
    <ligand>
        <name>ATP</name>
        <dbReference type="ChEBI" id="CHEBI:30616"/>
    </ligand>
</feature>
<keyword evidence="2 5" id="KW-0545">Nucleotide biosynthesis</keyword>
<keyword evidence="1 5" id="KW-0808">Transferase</keyword>
<reference evidence="8 9" key="1">
    <citation type="submission" date="2019-02" db="EMBL/GenBank/DDBJ databases">
        <title>Isolation and identification of novel species under the genus Muribaculum.</title>
        <authorList>
            <person name="Miyake S."/>
            <person name="Ding Y."/>
            <person name="Low A."/>
            <person name="Soh M."/>
            <person name="Seedorf H."/>
        </authorList>
    </citation>
    <scope>NUCLEOTIDE SEQUENCE [LARGE SCALE GENOMIC DNA]</scope>
    <source>
        <strain evidence="8 9">TLL-A4</strain>
    </source>
</reference>
<comment type="catalytic activity">
    <reaction evidence="5 7">
        <text>AMP + ATP = 2 ADP</text>
        <dbReference type="Rhea" id="RHEA:12973"/>
        <dbReference type="ChEBI" id="CHEBI:30616"/>
        <dbReference type="ChEBI" id="CHEBI:456215"/>
        <dbReference type="ChEBI" id="CHEBI:456216"/>
        <dbReference type="EC" id="2.7.4.3"/>
    </reaction>
</comment>
<dbReference type="InterPro" id="IPR000850">
    <property type="entry name" value="Adenylat/UMP-CMP_kin"/>
</dbReference>